<keyword evidence="7" id="KW-0808">Transferase</keyword>
<evidence type="ECO:0000256" key="9">
    <source>
        <dbReference type="ARBA" id="ARBA00030757"/>
    </source>
</evidence>
<comment type="caution">
    <text evidence="12">The sequence shown here is derived from an EMBL/GenBank/DDBJ whole genome shotgun (WGS) entry which is preliminary data.</text>
</comment>
<evidence type="ECO:0000256" key="2">
    <source>
        <dbReference type="ARBA" id="ARBA00005369"/>
    </source>
</evidence>
<evidence type="ECO:0000256" key="7">
    <source>
        <dbReference type="ARBA" id="ARBA00022679"/>
    </source>
</evidence>
<evidence type="ECO:0000313" key="13">
    <source>
        <dbReference type="Proteomes" id="UP000634660"/>
    </source>
</evidence>
<dbReference type="EC" id="2.1.1.77" evidence="3"/>
<dbReference type="CDD" id="cd02440">
    <property type="entry name" value="AdoMet_MTases"/>
    <property type="match status" value="1"/>
</dbReference>
<dbReference type="EMBL" id="BMVX01000050">
    <property type="protein sequence ID" value="GGZ98998.1"/>
    <property type="molecule type" value="Genomic_DNA"/>
</dbReference>
<dbReference type="AlphaFoldDB" id="A0A918VGB1"/>
<reference evidence="12" key="2">
    <citation type="submission" date="2020-09" db="EMBL/GenBank/DDBJ databases">
        <authorList>
            <person name="Sun Q."/>
            <person name="Ohkuma M."/>
        </authorList>
    </citation>
    <scope>NUCLEOTIDE SEQUENCE</scope>
    <source>
        <strain evidence="12">JCM 4834</strain>
    </source>
</reference>
<dbReference type="GO" id="GO:0032259">
    <property type="term" value="P:methylation"/>
    <property type="evidence" value="ECO:0007669"/>
    <property type="project" value="UniProtKB-KW"/>
</dbReference>
<dbReference type="Gene3D" id="3.40.50.150">
    <property type="entry name" value="Vaccinia Virus protein VP39"/>
    <property type="match status" value="1"/>
</dbReference>
<dbReference type="SUPFAM" id="SSF53335">
    <property type="entry name" value="S-adenosyl-L-methionine-dependent methyltransferases"/>
    <property type="match status" value="1"/>
</dbReference>
<dbReference type="InterPro" id="IPR000682">
    <property type="entry name" value="PCMT"/>
</dbReference>
<evidence type="ECO:0000256" key="6">
    <source>
        <dbReference type="ARBA" id="ARBA00022603"/>
    </source>
</evidence>
<dbReference type="GO" id="GO:0005737">
    <property type="term" value="C:cytoplasm"/>
    <property type="evidence" value="ECO:0007669"/>
    <property type="project" value="UniProtKB-SubCell"/>
</dbReference>
<evidence type="ECO:0000256" key="10">
    <source>
        <dbReference type="ARBA" id="ARBA00031323"/>
    </source>
</evidence>
<name>A0A918VGB1_9ACTN</name>
<sequence length="375" mass="40117">MHLDDRRRALADAMDAQGVWPADSAWVRRAVLEMVPRHAFAPERLWRWNGDDAYVPVDRGRDQDGWAALVYGGPDDSTVIQILDGLPSSSLSCVSVVADMLDSLMPEPGHRVLEVGTGAGWNAALLAARAGAGNVVSVEIDGDLAAAARGRLAAAGWEVAVHTGDGNAGWPAAAPYDRVIATYAVDDVPWAWIEQCRPGGRLVVPWGRLGHFALTVADDGRSASGWVQGLGMFMPSRGTDQGREYHAVRGDGAPDRAVRVGRDLRALANPHLVFALRVSHPDIRITTSDTDHGFTVRLHDGAGSWAAAQTEGSGLTSAYEGGPRHLLAEVETGRRLWQERGTPPLWDFGMTVTHDGQHVWAGDTAAAEPYSSPPG</sequence>
<organism evidence="12 13">
    <name type="scientific">Streptomyces subrutilus</name>
    <dbReference type="NCBI Taxonomy" id="36818"/>
    <lineage>
        <taxon>Bacteria</taxon>
        <taxon>Bacillati</taxon>
        <taxon>Actinomycetota</taxon>
        <taxon>Actinomycetes</taxon>
        <taxon>Kitasatosporales</taxon>
        <taxon>Streptomycetaceae</taxon>
        <taxon>Streptomyces</taxon>
    </lineage>
</organism>
<dbReference type="PANTHER" id="PTHR11579:SF0">
    <property type="entry name" value="PROTEIN-L-ISOASPARTATE(D-ASPARTATE) O-METHYLTRANSFERASE"/>
    <property type="match status" value="1"/>
</dbReference>
<dbReference type="Pfam" id="PF01135">
    <property type="entry name" value="PCMT"/>
    <property type="match status" value="1"/>
</dbReference>
<dbReference type="InterPro" id="IPR029063">
    <property type="entry name" value="SAM-dependent_MTases_sf"/>
</dbReference>
<evidence type="ECO:0000256" key="3">
    <source>
        <dbReference type="ARBA" id="ARBA00011890"/>
    </source>
</evidence>
<evidence type="ECO:0000256" key="4">
    <source>
        <dbReference type="ARBA" id="ARBA00013346"/>
    </source>
</evidence>
<keyword evidence="8" id="KW-0949">S-adenosyl-L-methionine</keyword>
<evidence type="ECO:0000256" key="5">
    <source>
        <dbReference type="ARBA" id="ARBA00022490"/>
    </source>
</evidence>
<evidence type="ECO:0000256" key="8">
    <source>
        <dbReference type="ARBA" id="ARBA00022691"/>
    </source>
</evidence>
<keyword evidence="5" id="KW-0963">Cytoplasm</keyword>
<dbReference type="Proteomes" id="UP000634660">
    <property type="component" value="Unassembled WGS sequence"/>
</dbReference>
<evidence type="ECO:0000313" key="12">
    <source>
        <dbReference type="EMBL" id="GGZ98998.1"/>
    </source>
</evidence>
<dbReference type="RefSeq" id="WP_229886960.1">
    <property type="nucleotide sequence ID" value="NZ_BMVX01000050.1"/>
</dbReference>
<protein>
    <recommendedName>
        <fullName evidence="4">Protein-L-isoaspartate O-methyltransferase</fullName>
        <ecNumber evidence="3">2.1.1.77</ecNumber>
    </recommendedName>
    <alternativeName>
        <fullName evidence="11">L-isoaspartyl protein carboxyl methyltransferase</fullName>
    </alternativeName>
    <alternativeName>
        <fullName evidence="9">Protein L-isoaspartyl methyltransferase</fullName>
    </alternativeName>
    <alternativeName>
        <fullName evidence="10">Protein-beta-aspartate methyltransferase</fullName>
    </alternativeName>
</protein>
<proteinExistence type="inferred from homology"/>
<dbReference type="PANTHER" id="PTHR11579">
    <property type="entry name" value="PROTEIN-L-ISOASPARTATE O-METHYLTRANSFERASE"/>
    <property type="match status" value="1"/>
</dbReference>
<dbReference type="GO" id="GO:0004719">
    <property type="term" value="F:protein-L-isoaspartate (D-aspartate) O-methyltransferase activity"/>
    <property type="evidence" value="ECO:0007669"/>
    <property type="project" value="UniProtKB-EC"/>
</dbReference>
<comment type="similarity">
    <text evidence="2">Belongs to the methyltransferase superfamily. L-isoaspartyl/D-aspartyl protein methyltransferase family.</text>
</comment>
<comment type="subcellular location">
    <subcellularLocation>
        <location evidence="1">Cytoplasm</location>
    </subcellularLocation>
</comment>
<reference evidence="12" key="1">
    <citation type="journal article" date="2014" name="Int. J. Syst. Evol. Microbiol.">
        <title>Complete genome sequence of Corynebacterium casei LMG S-19264T (=DSM 44701T), isolated from a smear-ripened cheese.</title>
        <authorList>
            <consortium name="US DOE Joint Genome Institute (JGI-PGF)"/>
            <person name="Walter F."/>
            <person name="Albersmeier A."/>
            <person name="Kalinowski J."/>
            <person name="Ruckert C."/>
        </authorList>
    </citation>
    <scope>NUCLEOTIDE SEQUENCE</scope>
    <source>
        <strain evidence="12">JCM 4834</strain>
    </source>
</reference>
<evidence type="ECO:0000256" key="11">
    <source>
        <dbReference type="ARBA" id="ARBA00031350"/>
    </source>
</evidence>
<accession>A0A918VGB1</accession>
<gene>
    <name evidence="12" type="ORF">GCM10010371_68180</name>
</gene>
<evidence type="ECO:0000256" key="1">
    <source>
        <dbReference type="ARBA" id="ARBA00004496"/>
    </source>
</evidence>
<keyword evidence="6" id="KW-0489">Methyltransferase</keyword>